<evidence type="ECO:0000256" key="6">
    <source>
        <dbReference type="SAM" id="MobiDB-lite"/>
    </source>
</evidence>
<dbReference type="OrthoDB" id="651283at2759"/>
<dbReference type="SUPFAM" id="SSF47459">
    <property type="entry name" value="HLH, helix-loop-helix DNA-binding domain"/>
    <property type="match status" value="1"/>
</dbReference>
<dbReference type="EMBL" id="BSYR01000065">
    <property type="protein sequence ID" value="GMJ12808.1"/>
    <property type="molecule type" value="Genomic_DNA"/>
</dbReference>
<dbReference type="FunFam" id="4.10.280.10:FF:000022">
    <property type="entry name" value="Basic helix-loop-helix transcription factor"/>
    <property type="match status" value="1"/>
</dbReference>
<keyword evidence="4" id="KW-0804">Transcription</keyword>
<evidence type="ECO:0000256" key="3">
    <source>
        <dbReference type="ARBA" id="ARBA00023125"/>
    </source>
</evidence>
<dbReference type="Gene3D" id="4.10.280.10">
    <property type="entry name" value="Helix-loop-helix DNA-binding domain"/>
    <property type="match status" value="1"/>
</dbReference>
<feature type="region of interest" description="Disordered" evidence="6">
    <location>
        <begin position="158"/>
        <end position="275"/>
    </location>
</feature>
<comment type="caution">
    <text evidence="8">The sequence shown here is derived from an EMBL/GenBank/DDBJ whole genome shotgun (WGS) entry which is preliminary data.</text>
</comment>
<protein>
    <submittedName>
        <fullName evidence="8">ROOT HAIR DEFECTIVE 6-LIKE 2</fullName>
    </submittedName>
</protein>
<dbReference type="GO" id="GO:0005634">
    <property type="term" value="C:nucleus"/>
    <property type="evidence" value="ECO:0007669"/>
    <property type="project" value="UniProtKB-SubCell"/>
</dbReference>
<feature type="compositionally biased region" description="Polar residues" evidence="6">
    <location>
        <begin position="221"/>
        <end position="257"/>
    </location>
</feature>
<dbReference type="GO" id="GO:0000981">
    <property type="term" value="F:DNA-binding transcription factor activity, RNA polymerase II-specific"/>
    <property type="evidence" value="ECO:0007669"/>
    <property type="project" value="TreeGrafter"/>
</dbReference>
<keyword evidence="5" id="KW-0539">Nucleus</keyword>
<evidence type="ECO:0000256" key="4">
    <source>
        <dbReference type="ARBA" id="ARBA00023163"/>
    </source>
</evidence>
<dbReference type="GO" id="GO:0048766">
    <property type="term" value="P:root hair initiation"/>
    <property type="evidence" value="ECO:0007669"/>
    <property type="project" value="UniProtKB-ARBA"/>
</dbReference>
<feature type="domain" description="BHLH" evidence="7">
    <location>
        <begin position="263"/>
        <end position="312"/>
    </location>
</feature>
<evidence type="ECO:0000259" key="7">
    <source>
        <dbReference type="PROSITE" id="PS50888"/>
    </source>
</evidence>
<keyword evidence="3" id="KW-0238">DNA-binding</keyword>
<evidence type="ECO:0000256" key="1">
    <source>
        <dbReference type="ARBA" id="ARBA00004123"/>
    </source>
</evidence>
<evidence type="ECO:0000313" key="8">
    <source>
        <dbReference type="EMBL" id="GMJ12808.1"/>
    </source>
</evidence>
<evidence type="ECO:0000313" key="9">
    <source>
        <dbReference type="Proteomes" id="UP001165190"/>
    </source>
</evidence>
<dbReference type="InterPro" id="IPR011598">
    <property type="entry name" value="bHLH_dom"/>
</dbReference>
<dbReference type="GO" id="GO:0000978">
    <property type="term" value="F:RNA polymerase II cis-regulatory region sequence-specific DNA binding"/>
    <property type="evidence" value="ECO:0007669"/>
    <property type="project" value="TreeGrafter"/>
</dbReference>
<proteinExistence type="predicted"/>
<keyword evidence="9" id="KW-1185">Reference proteome</keyword>
<dbReference type="Proteomes" id="UP001165190">
    <property type="component" value="Unassembled WGS sequence"/>
</dbReference>
<name>A0A9W7JHC4_HIBTR</name>
<dbReference type="PANTHER" id="PTHR16223:SF274">
    <property type="entry name" value="TRANSCRIPTION FACTOR BHLH84"/>
    <property type="match status" value="1"/>
</dbReference>
<dbReference type="SMART" id="SM00353">
    <property type="entry name" value="HLH"/>
    <property type="match status" value="1"/>
</dbReference>
<keyword evidence="2" id="KW-0805">Transcription regulation</keyword>
<dbReference type="Pfam" id="PF00010">
    <property type="entry name" value="HLH"/>
    <property type="match status" value="1"/>
</dbReference>
<dbReference type="InterPro" id="IPR036638">
    <property type="entry name" value="HLH_DNA-bd_sf"/>
</dbReference>
<accession>A0A9W7JHC4</accession>
<comment type="subcellular location">
    <subcellularLocation>
        <location evidence="1">Nucleus</location>
    </subcellularLocation>
</comment>
<evidence type="ECO:0000256" key="2">
    <source>
        <dbReference type="ARBA" id="ARBA00023015"/>
    </source>
</evidence>
<dbReference type="PANTHER" id="PTHR16223">
    <property type="entry name" value="TRANSCRIPTION FACTOR BHLH83-RELATED"/>
    <property type="match status" value="1"/>
</dbReference>
<evidence type="ECO:0000256" key="5">
    <source>
        <dbReference type="ARBA" id="ARBA00023242"/>
    </source>
</evidence>
<dbReference type="InterPro" id="IPR045843">
    <property type="entry name" value="IND-like"/>
</dbReference>
<reference evidence="8" key="1">
    <citation type="submission" date="2023-05" db="EMBL/GenBank/DDBJ databases">
        <title>Genome and transcriptome analyses reveal genes involved in the formation of fine ridges on petal epidermal cells in Hibiscus trionum.</title>
        <authorList>
            <person name="Koshimizu S."/>
            <person name="Masuda S."/>
            <person name="Ishii T."/>
            <person name="Shirasu K."/>
            <person name="Hoshino A."/>
            <person name="Arita M."/>
        </authorList>
    </citation>
    <scope>NUCLEOTIDE SEQUENCE</scope>
    <source>
        <strain evidence="8">Hamamatsu line</strain>
    </source>
</reference>
<dbReference type="AlphaFoldDB" id="A0A9W7JHC4"/>
<dbReference type="PROSITE" id="PS50888">
    <property type="entry name" value="BHLH"/>
    <property type="match status" value="1"/>
</dbReference>
<dbReference type="GO" id="GO:0046983">
    <property type="term" value="F:protein dimerization activity"/>
    <property type="evidence" value="ECO:0007669"/>
    <property type="project" value="InterPro"/>
</dbReference>
<dbReference type="CDD" id="cd11454">
    <property type="entry name" value="bHLH_AtIND_like"/>
    <property type="match status" value="1"/>
</dbReference>
<sequence>MDSMGTVLEGDWSCLGGMYTTDQEADFMAQLLSNCPLPADDQLDGGSNSKSVLFSWPASNANVDTTMAAATASYCSSDMSGYSLGSNVLFSSSSSQESFYLSDSHPVFVANNCPVSMDFCMEDGTNTSSFLVEADDCLNQQMGDQIMQEPVVSDKVSEPKMGFGMAKPEPIVTVKKSTNVSENSKKRSRSSGDVQKTRRNARSKKNASTTNVEEDGGNAGPNGQSWASCSSEDDSNASQELNSGSKGDAALNSNGKTRASRGAATDPQSLYARKRRERINERLRVLQNLVPNGTKVDISTMLEEAVQYVKFLQLQIKLLSSDDLWMYAPIAYNGMDIGLDLKVGAPKKS</sequence>
<gene>
    <name evidence="8" type="ORF">HRI_004950000</name>
</gene>
<organism evidence="8 9">
    <name type="scientific">Hibiscus trionum</name>
    <name type="common">Flower of an hour</name>
    <dbReference type="NCBI Taxonomy" id="183268"/>
    <lineage>
        <taxon>Eukaryota</taxon>
        <taxon>Viridiplantae</taxon>
        <taxon>Streptophyta</taxon>
        <taxon>Embryophyta</taxon>
        <taxon>Tracheophyta</taxon>
        <taxon>Spermatophyta</taxon>
        <taxon>Magnoliopsida</taxon>
        <taxon>eudicotyledons</taxon>
        <taxon>Gunneridae</taxon>
        <taxon>Pentapetalae</taxon>
        <taxon>rosids</taxon>
        <taxon>malvids</taxon>
        <taxon>Malvales</taxon>
        <taxon>Malvaceae</taxon>
        <taxon>Malvoideae</taxon>
        <taxon>Hibiscus</taxon>
    </lineage>
</organism>